<protein>
    <submittedName>
        <fullName evidence="1">Uncharacterized protein</fullName>
    </submittedName>
</protein>
<evidence type="ECO:0000313" key="1">
    <source>
        <dbReference type="EMBL" id="WMV47706.1"/>
    </source>
</evidence>
<organism evidence="1 2">
    <name type="scientific">Solanum verrucosum</name>
    <dbReference type="NCBI Taxonomy" id="315347"/>
    <lineage>
        <taxon>Eukaryota</taxon>
        <taxon>Viridiplantae</taxon>
        <taxon>Streptophyta</taxon>
        <taxon>Embryophyta</taxon>
        <taxon>Tracheophyta</taxon>
        <taxon>Spermatophyta</taxon>
        <taxon>Magnoliopsida</taxon>
        <taxon>eudicotyledons</taxon>
        <taxon>Gunneridae</taxon>
        <taxon>Pentapetalae</taxon>
        <taxon>asterids</taxon>
        <taxon>lamiids</taxon>
        <taxon>Solanales</taxon>
        <taxon>Solanaceae</taxon>
        <taxon>Solanoideae</taxon>
        <taxon>Solaneae</taxon>
        <taxon>Solanum</taxon>
    </lineage>
</organism>
<dbReference type="EMBL" id="CP133620">
    <property type="protein sequence ID" value="WMV47706.1"/>
    <property type="molecule type" value="Genomic_DNA"/>
</dbReference>
<reference evidence="1" key="1">
    <citation type="submission" date="2023-08" db="EMBL/GenBank/DDBJ databases">
        <title>A de novo genome assembly of Solanum verrucosum Schlechtendal, a Mexican diploid species geographically isolated from the other diploid A-genome species in potato relatives.</title>
        <authorList>
            <person name="Hosaka K."/>
        </authorList>
    </citation>
    <scope>NUCLEOTIDE SEQUENCE</scope>
    <source>
        <tissue evidence="1">Young leaves</tissue>
    </source>
</reference>
<name>A0AAF0ULK4_SOLVR</name>
<keyword evidence="2" id="KW-1185">Reference proteome</keyword>
<dbReference type="Proteomes" id="UP001234989">
    <property type="component" value="Chromosome 9"/>
</dbReference>
<proteinExistence type="predicted"/>
<gene>
    <name evidence="1" type="ORF">MTR67_041091</name>
</gene>
<dbReference type="AlphaFoldDB" id="A0AAF0ULK4"/>
<evidence type="ECO:0000313" key="2">
    <source>
        <dbReference type="Proteomes" id="UP001234989"/>
    </source>
</evidence>
<accession>A0AAF0ULK4</accession>
<sequence length="31" mass="3810">MLMSWTKYKWRKQIEKARVYKCSAEEVPTSM</sequence>